<feature type="domain" description="Glycosyltransferase 2-like" evidence="6">
    <location>
        <begin position="9"/>
        <end position="150"/>
    </location>
</feature>
<comment type="subcellular location">
    <subcellularLocation>
        <location evidence="1">Cell membrane</location>
    </subcellularLocation>
</comment>
<evidence type="ECO:0000256" key="4">
    <source>
        <dbReference type="ARBA" id="ARBA00022679"/>
    </source>
</evidence>
<accession>A0A0B8PJR9</accession>
<organism evidence="7 8">
    <name type="scientific">Vibrio ishigakensis</name>
    <dbReference type="NCBI Taxonomy" id="1481914"/>
    <lineage>
        <taxon>Bacteria</taxon>
        <taxon>Pseudomonadati</taxon>
        <taxon>Pseudomonadota</taxon>
        <taxon>Gammaproteobacteria</taxon>
        <taxon>Vibrionales</taxon>
        <taxon>Vibrionaceae</taxon>
        <taxon>Vibrio</taxon>
    </lineage>
</organism>
<dbReference type="EMBL" id="BBSA01000008">
    <property type="protein sequence ID" value="GAM63353.1"/>
    <property type="molecule type" value="Genomic_DNA"/>
</dbReference>
<evidence type="ECO:0000259" key="6">
    <source>
        <dbReference type="Pfam" id="PF00535"/>
    </source>
</evidence>
<dbReference type="InterPro" id="IPR029044">
    <property type="entry name" value="Nucleotide-diphossugar_trans"/>
</dbReference>
<keyword evidence="4 7" id="KW-0808">Transferase</keyword>
<dbReference type="PANTHER" id="PTHR43646">
    <property type="entry name" value="GLYCOSYLTRANSFERASE"/>
    <property type="match status" value="1"/>
</dbReference>
<evidence type="ECO:0000313" key="7">
    <source>
        <dbReference type="EMBL" id="GAM63353.1"/>
    </source>
</evidence>
<dbReference type="Proteomes" id="UP000031670">
    <property type="component" value="Unassembled WGS sequence"/>
</dbReference>
<evidence type="ECO:0000256" key="3">
    <source>
        <dbReference type="ARBA" id="ARBA00022676"/>
    </source>
</evidence>
<proteinExistence type="predicted"/>
<reference evidence="7 8" key="2">
    <citation type="submission" date="2015-01" db="EMBL/GenBank/DDBJ databases">
        <authorList>
            <consortium name="NBRP consortium"/>
            <person name="Sawabe T."/>
            <person name="Meirelles P."/>
            <person name="Feng G."/>
            <person name="Sayaka M."/>
            <person name="Hattori M."/>
            <person name="Ohkuma M."/>
        </authorList>
    </citation>
    <scope>NUCLEOTIDE SEQUENCE [LARGE SCALE GENOMIC DNA]</scope>
    <source>
        <strain evidence="7 8">JCM19232</strain>
    </source>
</reference>
<gene>
    <name evidence="7" type="ORF">JCM19232_1500</name>
</gene>
<keyword evidence="2" id="KW-1003">Cell membrane</keyword>
<protein>
    <submittedName>
        <fullName evidence="7">Colanic acid biosynthesis glycosyl transferase wcaE</fullName>
    </submittedName>
</protein>
<evidence type="ECO:0000313" key="8">
    <source>
        <dbReference type="Proteomes" id="UP000031670"/>
    </source>
</evidence>
<dbReference type="GO" id="GO:0005886">
    <property type="term" value="C:plasma membrane"/>
    <property type="evidence" value="ECO:0007669"/>
    <property type="project" value="UniProtKB-SubCell"/>
</dbReference>
<sequence length="247" mass="28531">MTKQNVTLSIIIASFNAKNELNDTITFLLKEFDHQIKEKLLEIVVIDGGSNDGTSELMRNIPTIRFLSESDNGIYDAMNKGVCLSFGKYCYFLSAGDKLIIENFNIILSELESSTVDVITANVDVYSRKKDFIRTTGSVINSREDFKKSMPVCHQATFFRNNHTLFYLPIFQLIGDKELLLRKFENKETFRHYNISIMNYFRDGFSANNTLLWKKENVVFSLLYFGISIDLVTKTISYCLERIKRIL</sequence>
<dbReference type="PANTHER" id="PTHR43646:SF2">
    <property type="entry name" value="GLYCOSYLTRANSFERASE 2-LIKE DOMAIN-CONTAINING PROTEIN"/>
    <property type="match status" value="1"/>
</dbReference>
<keyword evidence="3" id="KW-0328">Glycosyltransferase</keyword>
<comment type="caution">
    <text evidence="7">The sequence shown here is derived from an EMBL/GenBank/DDBJ whole genome shotgun (WGS) entry which is preliminary data.</text>
</comment>
<reference evidence="7 8" key="1">
    <citation type="submission" date="2015-01" db="EMBL/GenBank/DDBJ databases">
        <title>Vibrio sp. C5 JCM 19232 whole genome shotgun sequence.</title>
        <authorList>
            <person name="Sawabe T."/>
            <person name="Meirelles P."/>
            <person name="Feng G."/>
            <person name="Sayaka M."/>
            <person name="Hattori M."/>
            <person name="Ohkuma M."/>
        </authorList>
    </citation>
    <scope>NUCLEOTIDE SEQUENCE [LARGE SCALE GENOMIC DNA]</scope>
    <source>
        <strain evidence="7 8">JCM19232</strain>
    </source>
</reference>
<name>A0A0B8PJR9_9VIBR</name>
<dbReference type="SUPFAM" id="SSF53448">
    <property type="entry name" value="Nucleotide-diphospho-sugar transferases"/>
    <property type="match status" value="1"/>
</dbReference>
<dbReference type="AlphaFoldDB" id="A0A0B8PJR9"/>
<dbReference type="Gene3D" id="3.90.550.10">
    <property type="entry name" value="Spore Coat Polysaccharide Biosynthesis Protein SpsA, Chain A"/>
    <property type="match status" value="1"/>
</dbReference>
<dbReference type="Pfam" id="PF00535">
    <property type="entry name" value="Glycos_transf_2"/>
    <property type="match status" value="1"/>
</dbReference>
<evidence type="ECO:0000256" key="5">
    <source>
        <dbReference type="ARBA" id="ARBA00023136"/>
    </source>
</evidence>
<evidence type="ECO:0000256" key="2">
    <source>
        <dbReference type="ARBA" id="ARBA00022475"/>
    </source>
</evidence>
<keyword evidence="5" id="KW-0472">Membrane</keyword>
<dbReference type="InterPro" id="IPR001173">
    <property type="entry name" value="Glyco_trans_2-like"/>
</dbReference>
<dbReference type="GO" id="GO:0016757">
    <property type="term" value="F:glycosyltransferase activity"/>
    <property type="evidence" value="ECO:0007669"/>
    <property type="project" value="UniProtKB-KW"/>
</dbReference>
<evidence type="ECO:0000256" key="1">
    <source>
        <dbReference type="ARBA" id="ARBA00004236"/>
    </source>
</evidence>